<evidence type="ECO:0000256" key="11">
    <source>
        <dbReference type="ARBA" id="ARBA00023136"/>
    </source>
</evidence>
<evidence type="ECO:0000313" key="17">
    <source>
        <dbReference type="EMBL" id="TGU71672.1"/>
    </source>
</evidence>
<evidence type="ECO:0000256" key="2">
    <source>
        <dbReference type="ARBA" id="ARBA00004127"/>
    </source>
</evidence>
<keyword evidence="18" id="KW-1185">Reference proteome</keyword>
<evidence type="ECO:0000256" key="14">
    <source>
        <dbReference type="ARBA" id="ARBA00032361"/>
    </source>
</evidence>
<organism evidence="17 18">
    <name type="scientific">Geomonas terrae</name>
    <dbReference type="NCBI Taxonomy" id="2562681"/>
    <lineage>
        <taxon>Bacteria</taxon>
        <taxon>Pseudomonadati</taxon>
        <taxon>Thermodesulfobacteriota</taxon>
        <taxon>Desulfuromonadia</taxon>
        <taxon>Geobacterales</taxon>
        <taxon>Geobacteraceae</taxon>
        <taxon>Geomonas</taxon>
    </lineage>
</organism>
<comment type="similarity">
    <text evidence="3 15">Belongs to the CDP-alcohol phosphatidyltransferase class-I family.</text>
</comment>
<keyword evidence="6" id="KW-0444">Lipid biosynthesis</keyword>
<evidence type="ECO:0000256" key="12">
    <source>
        <dbReference type="ARBA" id="ARBA00023209"/>
    </source>
</evidence>
<evidence type="ECO:0000256" key="5">
    <source>
        <dbReference type="ARBA" id="ARBA00017171"/>
    </source>
</evidence>
<dbReference type="PROSITE" id="PS00379">
    <property type="entry name" value="CDP_ALCOHOL_P_TRANSF"/>
    <property type="match status" value="1"/>
</dbReference>
<evidence type="ECO:0000256" key="16">
    <source>
        <dbReference type="SAM" id="Phobius"/>
    </source>
</evidence>
<evidence type="ECO:0000256" key="13">
    <source>
        <dbReference type="ARBA" id="ARBA00023264"/>
    </source>
</evidence>
<dbReference type="EC" id="2.7.8.8" evidence="4"/>
<sequence length="261" mass="29018">MSEEKPKVEREGMRKGIYVLPNLFTAGSLFAGFYCMVSTVNGDYRTAALWILASSIFDGLDGKVARLTGTASKFGVEFDSLADVVSFGAAPGLLMYCWALKPFGRLGWLAGFLFLACAALRLARFNVQVETVESKRFVGLPTPAAASMVSAMVLFFYHMGWPASYNKLAILVLIYFLALLMVSNVKYYSFKDPSLIKRQPFAILVLAVLLLIVIAAEPVVMLFTIFICYILSGPIGFVIGYPRRRRLERAMHRVYEGKKNL</sequence>
<evidence type="ECO:0000256" key="9">
    <source>
        <dbReference type="ARBA" id="ARBA00022989"/>
    </source>
</evidence>
<dbReference type="Pfam" id="PF01066">
    <property type="entry name" value="CDP-OH_P_transf"/>
    <property type="match status" value="1"/>
</dbReference>
<evidence type="ECO:0000256" key="7">
    <source>
        <dbReference type="ARBA" id="ARBA00022679"/>
    </source>
</evidence>
<feature type="transmembrane region" description="Helical" evidence="16">
    <location>
        <begin position="200"/>
        <end position="216"/>
    </location>
</feature>
<keyword evidence="9 16" id="KW-1133">Transmembrane helix</keyword>
<dbReference type="GO" id="GO:0003882">
    <property type="term" value="F:CDP-diacylglycerol-serine O-phosphatidyltransferase activity"/>
    <property type="evidence" value="ECO:0007669"/>
    <property type="project" value="UniProtKB-EC"/>
</dbReference>
<dbReference type="EMBL" id="SRSC01000003">
    <property type="protein sequence ID" value="TGU71672.1"/>
    <property type="molecule type" value="Genomic_DNA"/>
</dbReference>
<dbReference type="Proteomes" id="UP000306416">
    <property type="component" value="Unassembled WGS sequence"/>
</dbReference>
<evidence type="ECO:0000256" key="3">
    <source>
        <dbReference type="ARBA" id="ARBA00010441"/>
    </source>
</evidence>
<keyword evidence="11 16" id="KW-0472">Membrane</keyword>
<dbReference type="InterPro" id="IPR000462">
    <property type="entry name" value="CDP-OH_P_trans"/>
</dbReference>
<dbReference type="PANTHER" id="PTHR14269">
    <property type="entry name" value="CDP-DIACYLGLYCEROL--GLYCEROL-3-PHOSPHATE 3-PHOSPHATIDYLTRANSFERASE-RELATED"/>
    <property type="match status" value="1"/>
</dbReference>
<evidence type="ECO:0000256" key="1">
    <source>
        <dbReference type="ARBA" id="ARBA00000287"/>
    </source>
</evidence>
<keyword evidence="10" id="KW-0443">Lipid metabolism</keyword>
<keyword evidence="7 15" id="KW-0808">Transferase</keyword>
<feature type="transmembrane region" description="Helical" evidence="16">
    <location>
        <begin position="106"/>
        <end position="125"/>
    </location>
</feature>
<accession>A0A4V3NZH2</accession>
<comment type="catalytic activity">
    <reaction evidence="1">
        <text>a CDP-1,2-diacyl-sn-glycerol + L-serine = a 1,2-diacyl-sn-glycero-3-phospho-L-serine + CMP + H(+)</text>
        <dbReference type="Rhea" id="RHEA:16913"/>
        <dbReference type="ChEBI" id="CHEBI:15378"/>
        <dbReference type="ChEBI" id="CHEBI:33384"/>
        <dbReference type="ChEBI" id="CHEBI:57262"/>
        <dbReference type="ChEBI" id="CHEBI:58332"/>
        <dbReference type="ChEBI" id="CHEBI:60377"/>
        <dbReference type="EC" id="2.7.8.8"/>
    </reaction>
</comment>
<protein>
    <recommendedName>
        <fullName evidence="5">CDP-diacylglycerol--serine O-phosphatidyltransferase</fullName>
        <ecNumber evidence="4">2.7.8.8</ecNumber>
    </recommendedName>
    <alternativeName>
        <fullName evidence="14">Phosphatidylserine synthase</fullName>
    </alternativeName>
</protein>
<comment type="caution">
    <text evidence="17">The sequence shown here is derived from an EMBL/GenBank/DDBJ whole genome shotgun (WGS) entry which is preliminary data.</text>
</comment>
<dbReference type="InterPro" id="IPR050324">
    <property type="entry name" value="CDP-alcohol_PTase-I"/>
</dbReference>
<evidence type="ECO:0000256" key="15">
    <source>
        <dbReference type="RuleBase" id="RU003750"/>
    </source>
</evidence>
<keyword evidence="12" id="KW-0594">Phospholipid biosynthesis</keyword>
<reference evidence="17 18" key="1">
    <citation type="submission" date="2019-04" db="EMBL/GenBank/DDBJ databases">
        <title>Geobacter oryzae sp. nov., ferric-reducing bacteria isolated from paddy soil.</title>
        <authorList>
            <person name="Xu Z."/>
            <person name="Masuda Y."/>
            <person name="Itoh H."/>
            <person name="Senoo K."/>
        </authorList>
    </citation>
    <scope>NUCLEOTIDE SEQUENCE [LARGE SCALE GENOMIC DNA]</scope>
    <source>
        <strain evidence="17 18">Red111</strain>
    </source>
</reference>
<evidence type="ECO:0000256" key="10">
    <source>
        <dbReference type="ARBA" id="ARBA00023098"/>
    </source>
</evidence>
<feature type="transmembrane region" description="Helical" evidence="16">
    <location>
        <begin position="137"/>
        <end position="157"/>
    </location>
</feature>
<name>A0A4V3NZH2_9BACT</name>
<feature type="transmembrane region" description="Helical" evidence="16">
    <location>
        <begin position="222"/>
        <end position="241"/>
    </location>
</feature>
<dbReference type="GO" id="GO:0008654">
    <property type="term" value="P:phospholipid biosynthetic process"/>
    <property type="evidence" value="ECO:0007669"/>
    <property type="project" value="UniProtKB-KW"/>
</dbReference>
<feature type="transmembrane region" description="Helical" evidence="16">
    <location>
        <begin position="169"/>
        <end position="188"/>
    </location>
</feature>
<dbReference type="GO" id="GO:0016020">
    <property type="term" value="C:membrane"/>
    <property type="evidence" value="ECO:0007669"/>
    <property type="project" value="InterPro"/>
</dbReference>
<gene>
    <name evidence="17" type="primary">pssA</name>
    <name evidence="17" type="ORF">E4633_15310</name>
</gene>
<keyword evidence="13" id="KW-1208">Phospholipid metabolism</keyword>
<evidence type="ECO:0000256" key="4">
    <source>
        <dbReference type="ARBA" id="ARBA00013174"/>
    </source>
</evidence>
<dbReference type="PANTHER" id="PTHR14269:SF61">
    <property type="entry name" value="CDP-DIACYLGLYCEROL--SERINE O-PHOSPHATIDYLTRANSFERASE"/>
    <property type="match status" value="1"/>
</dbReference>
<dbReference type="GO" id="GO:0012505">
    <property type="term" value="C:endomembrane system"/>
    <property type="evidence" value="ECO:0007669"/>
    <property type="project" value="UniProtKB-SubCell"/>
</dbReference>
<proteinExistence type="inferred from homology"/>
<keyword evidence="8 16" id="KW-0812">Transmembrane</keyword>
<evidence type="ECO:0000313" key="18">
    <source>
        <dbReference type="Proteomes" id="UP000306416"/>
    </source>
</evidence>
<dbReference type="AlphaFoldDB" id="A0A4V3NZH2"/>
<feature type="transmembrane region" description="Helical" evidence="16">
    <location>
        <begin position="20"/>
        <end position="40"/>
    </location>
</feature>
<evidence type="ECO:0000256" key="8">
    <source>
        <dbReference type="ARBA" id="ARBA00022692"/>
    </source>
</evidence>
<dbReference type="InterPro" id="IPR004533">
    <property type="entry name" value="CDP-diaglyc--ser_O-PTrfase"/>
</dbReference>
<dbReference type="NCBIfam" id="TIGR00473">
    <property type="entry name" value="pssA"/>
    <property type="match status" value="1"/>
</dbReference>
<dbReference type="Gene3D" id="1.20.120.1760">
    <property type="match status" value="1"/>
</dbReference>
<dbReference type="InterPro" id="IPR043130">
    <property type="entry name" value="CDP-OH_PTrfase_TM_dom"/>
</dbReference>
<comment type="subcellular location">
    <subcellularLocation>
        <location evidence="2">Endomembrane system</location>
        <topology evidence="2">Multi-pass membrane protein</topology>
    </subcellularLocation>
</comment>
<evidence type="ECO:0000256" key="6">
    <source>
        <dbReference type="ARBA" id="ARBA00022516"/>
    </source>
</evidence>
<dbReference type="InterPro" id="IPR048254">
    <property type="entry name" value="CDP_ALCOHOL_P_TRANSF_CS"/>
</dbReference>